<dbReference type="SUPFAM" id="SSF75217">
    <property type="entry name" value="alpha/beta knot"/>
    <property type="match status" value="1"/>
</dbReference>
<keyword evidence="1 6" id="KW-0698">rRNA processing</keyword>
<feature type="binding site" evidence="6">
    <location>
        <begin position="123"/>
        <end position="128"/>
    </location>
    <ligand>
        <name>S-adenosyl-L-methionine</name>
        <dbReference type="ChEBI" id="CHEBI:59789"/>
    </ligand>
</feature>
<comment type="similarity">
    <text evidence="5 6">Belongs to the RNA methyltransferase RlmH family.</text>
</comment>
<dbReference type="InterPro" id="IPR003742">
    <property type="entry name" value="RlmH-like"/>
</dbReference>
<evidence type="ECO:0000256" key="6">
    <source>
        <dbReference type="HAMAP-Rule" id="MF_00658"/>
    </source>
</evidence>
<accession>A0A077DD42</accession>
<dbReference type="NCBIfam" id="NF000986">
    <property type="entry name" value="PRK00103.1-4"/>
    <property type="match status" value="1"/>
</dbReference>
<dbReference type="Gene3D" id="3.40.1280.10">
    <property type="match status" value="1"/>
</dbReference>
<dbReference type="KEGG" id="bpsi:IX83_05005"/>
<evidence type="ECO:0000256" key="3">
    <source>
        <dbReference type="ARBA" id="ARBA00022679"/>
    </source>
</evidence>
<dbReference type="InterPro" id="IPR029026">
    <property type="entry name" value="tRNA_m1G_MTases_N"/>
</dbReference>
<dbReference type="eggNOG" id="COG1576">
    <property type="taxonomic scope" value="Bacteria"/>
</dbReference>
<dbReference type="GO" id="GO:0070038">
    <property type="term" value="F:rRNA (pseudouridine-N3-)-methyltransferase activity"/>
    <property type="evidence" value="ECO:0007669"/>
    <property type="project" value="UniProtKB-UniRule"/>
</dbReference>
<proteinExistence type="inferred from homology"/>
<evidence type="ECO:0000313" key="8">
    <source>
        <dbReference type="Proteomes" id="UP000028945"/>
    </source>
</evidence>
<dbReference type="OrthoDB" id="9806643at2"/>
<evidence type="ECO:0000256" key="5">
    <source>
        <dbReference type="ARBA" id="ARBA00038303"/>
    </source>
</evidence>
<dbReference type="PIRSF" id="PIRSF004505">
    <property type="entry name" value="MT_bac"/>
    <property type="match status" value="1"/>
</dbReference>
<comment type="subcellular location">
    <subcellularLocation>
        <location evidence="6">Cytoplasm</location>
    </subcellularLocation>
</comment>
<keyword evidence="4 6" id="KW-0949">S-adenosyl-L-methionine</keyword>
<dbReference type="HAMAP" id="MF_00658">
    <property type="entry name" value="23SrRNA_methyltr_H"/>
    <property type="match status" value="1"/>
</dbReference>
<dbReference type="PANTHER" id="PTHR33603:SF1">
    <property type="entry name" value="RIBOSOMAL RNA LARGE SUBUNIT METHYLTRANSFERASE H"/>
    <property type="match status" value="1"/>
</dbReference>
<sequence length="156" mass="18045">MKFYIIAVGQKMPKWVSTGFEEYAKRMPKDFAIELIEIKPEPRTQGKTVEQMMSAESKRILNAIPHHCHCIALDEHGEDLTTLKLSKRLHDWQYLGQDIALIIGGPDGLDKDLKQSCQELIRLSSLTLPHPMVRILLAEQLYRAWSILHHHPYHRA</sequence>
<dbReference type="InterPro" id="IPR029028">
    <property type="entry name" value="Alpha/beta_knot_MTases"/>
</dbReference>
<comment type="catalytic activity">
    <reaction evidence="6">
        <text>pseudouridine(1915) in 23S rRNA + S-adenosyl-L-methionine = N(3)-methylpseudouridine(1915) in 23S rRNA + S-adenosyl-L-homocysteine + H(+)</text>
        <dbReference type="Rhea" id="RHEA:42752"/>
        <dbReference type="Rhea" id="RHEA-COMP:10221"/>
        <dbReference type="Rhea" id="RHEA-COMP:10222"/>
        <dbReference type="ChEBI" id="CHEBI:15378"/>
        <dbReference type="ChEBI" id="CHEBI:57856"/>
        <dbReference type="ChEBI" id="CHEBI:59789"/>
        <dbReference type="ChEBI" id="CHEBI:65314"/>
        <dbReference type="ChEBI" id="CHEBI:74486"/>
        <dbReference type="EC" id="2.1.1.177"/>
    </reaction>
</comment>
<dbReference type="Proteomes" id="UP000028945">
    <property type="component" value="Chromosome"/>
</dbReference>
<dbReference type="HOGENOM" id="CLU_100552_1_0_4"/>
<name>A0A077DD42_9BURK</name>
<gene>
    <name evidence="6" type="primary">rlmH</name>
    <name evidence="7" type="ORF">IX83_05005</name>
</gene>
<dbReference type="EMBL" id="CP009238">
    <property type="protein sequence ID" value="AIL32750.1"/>
    <property type="molecule type" value="Genomic_DNA"/>
</dbReference>
<dbReference type="STRING" id="1072685.IX83_05005"/>
<dbReference type="EC" id="2.1.1.177" evidence="6"/>
<dbReference type="GO" id="GO:0005737">
    <property type="term" value="C:cytoplasm"/>
    <property type="evidence" value="ECO:0007669"/>
    <property type="project" value="UniProtKB-SubCell"/>
</dbReference>
<evidence type="ECO:0000256" key="4">
    <source>
        <dbReference type="ARBA" id="ARBA00022691"/>
    </source>
</evidence>
<comment type="function">
    <text evidence="6">Specifically methylates the pseudouridine at position 1915 (m3Psi1915) in 23S rRNA.</text>
</comment>
<organism evidence="7 8">
    <name type="scientific">Basilea psittacipulmonis DSM 24701</name>
    <dbReference type="NCBI Taxonomy" id="1072685"/>
    <lineage>
        <taxon>Bacteria</taxon>
        <taxon>Pseudomonadati</taxon>
        <taxon>Pseudomonadota</taxon>
        <taxon>Betaproteobacteria</taxon>
        <taxon>Burkholderiales</taxon>
        <taxon>Alcaligenaceae</taxon>
        <taxon>Basilea</taxon>
    </lineage>
</organism>
<dbReference type="PANTHER" id="PTHR33603">
    <property type="entry name" value="METHYLTRANSFERASE"/>
    <property type="match status" value="1"/>
</dbReference>
<evidence type="ECO:0000256" key="2">
    <source>
        <dbReference type="ARBA" id="ARBA00022603"/>
    </source>
</evidence>
<keyword evidence="2 6" id="KW-0489">Methyltransferase</keyword>
<protein>
    <recommendedName>
        <fullName evidence="6">Ribosomal RNA large subunit methyltransferase H</fullName>
        <ecNumber evidence="6">2.1.1.177</ecNumber>
    </recommendedName>
    <alternativeName>
        <fullName evidence="6">23S rRNA (pseudouridine1915-N3)-methyltransferase</fullName>
    </alternativeName>
    <alternativeName>
        <fullName evidence="6">23S rRNA m3Psi1915 methyltransferase</fullName>
    </alternativeName>
    <alternativeName>
        <fullName evidence="6">rRNA (pseudouridine-N3-)-methyltransferase RlmH</fullName>
    </alternativeName>
</protein>
<evidence type="ECO:0000256" key="1">
    <source>
        <dbReference type="ARBA" id="ARBA00022552"/>
    </source>
</evidence>
<dbReference type="AlphaFoldDB" id="A0A077DD42"/>
<feature type="binding site" evidence="6">
    <location>
        <position position="73"/>
    </location>
    <ligand>
        <name>S-adenosyl-L-methionine</name>
        <dbReference type="ChEBI" id="CHEBI:59789"/>
    </ligand>
</feature>
<dbReference type="CDD" id="cd18081">
    <property type="entry name" value="RlmH-like"/>
    <property type="match status" value="1"/>
</dbReference>
<keyword evidence="8" id="KW-1185">Reference proteome</keyword>
<comment type="subunit">
    <text evidence="6">Homodimer.</text>
</comment>
<evidence type="ECO:0000313" key="7">
    <source>
        <dbReference type="EMBL" id="AIL32750.1"/>
    </source>
</evidence>
<dbReference type="RefSeq" id="WP_038499807.1">
    <property type="nucleotide sequence ID" value="NZ_AFWK01000045.1"/>
</dbReference>
<dbReference type="Pfam" id="PF02590">
    <property type="entry name" value="SPOUT_MTase"/>
    <property type="match status" value="1"/>
</dbReference>
<reference evidence="7 8" key="1">
    <citation type="journal article" date="2014" name="BMC Genomics">
        <title>A genomic perspective on a new bacterial genus and species from the Alcaligenaceae family, Basilea psittacipulmonis.</title>
        <authorList>
            <person name="Whiteson K.L."/>
            <person name="Hernandez D."/>
            <person name="Lazarevic V."/>
            <person name="Gaia N."/>
            <person name="Farinelli L."/>
            <person name="Francois P."/>
            <person name="Pilo P."/>
            <person name="Frey J."/>
            <person name="Schrenzel J."/>
        </authorList>
    </citation>
    <scope>NUCLEOTIDE SEQUENCE [LARGE SCALE GENOMIC DNA]</scope>
    <source>
        <strain evidence="7 8">DSM 24701</strain>
    </source>
</reference>
<keyword evidence="3 6" id="KW-0808">Transferase</keyword>
<feature type="binding site" evidence="6">
    <location>
        <position position="104"/>
    </location>
    <ligand>
        <name>S-adenosyl-L-methionine</name>
        <dbReference type="ChEBI" id="CHEBI:59789"/>
    </ligand>
</feature>
<dbReference type="NCBIfam" id="TIGR00246">
    <property type="entry name" value="tRNA_RlmH_YbeA"/>
    <property type="match status" value="1"/>
</dbReference>
<keyword evidence="6" id="KW-0963">Cytoplasm</keyword>